<feature type="domain" description="RRM" evidence="3">
    <location>
        <begin position="81"/>
        <end position="159"/>
    </location>
</feature>
<name>A0A409YFA6_9AGAR</name>
<dbReference type="Gene3D" id="3.30.70.330">
    <property type="match status" value="1"/>
</dbReference>
<dbReference type="InterPro" id="IPR000504">
    <property type="entry name" value="RRM_dom"/>
</dbReference>
<dbReference type="InParanoid" id="A0A409YFA6"/>
<evidence type="ECO:0000256" key="2">
    <source>
        <dbReference type="SAM" id="MobiDB-lite"/>
    </source>
</evidence>
<dbReference type="PROSITE" id="PS50102">
    <property type="entry name" value="RRM"/>
    <property type="match status" value="1"/>
</dbReference>
<dbReference type="Proteomes" id="UP000284706">
    <property type="component" value="Unassembled WGS sequence"/>
</dbReference>
<dbReference type="Pfam" id="PF00076">
    <property type="entry name" value="RRM_1"/>
    <property type="match status" value="1"/>
</dbReference>
<feature type="compositionally biased region" description="Low complexity" evidence="2">
    <location>
        <begin position="280"/>
        <end position="289"/>
    </location>
</feature>
<evidence type="ECO:0000313" key="5">
    <source>
        <dbReference type="Proteomes" id="UP000284706"/>
    </source>
</evidence>
<keyword evidence="5" id="KW-1185">Reference proteome</keyword>
<comment type="caution">
    <text evidence="4">The sequence shown here is derived from an EMBL/GenBank/DDBJ whole genome shotgun (WGS) entry which is preliminary data.</text>
</comment>
<sequence length="295" mass="34334">YQDTQATVDPYSDAYNAPPAPASSERDPPAPRGRSRSRSPVRSAANGHANGDSDRDRYRSPPRRRRSPPARRQHLQPNPSNVLGVFGLSIRTQERDLEEEFSRYGHVEKVTIVYDQRSDRSRGFGFIRMGSVDEAAKCIEVLNGIELNGRRIRVDYSITDRPHASTPGEYMGHRRTRDRGDRGDRDRDRDFRDRDRDRDYYRRDRDRDRDYDRDKDRDYYGRDKDWRDRRSPPPKRDHSPGYRRGGYSPDHRRRRSYSRSPPPRGSSPPRGSTNGRDYEAPTAATPAAASDNNRW</sequence>
<dbReference type="InterPro" id="IPR012677">
    <property type="entry name" value="Nucleotide-bd_a/b_plait_sf"/>
</dbReference>
<dbReference type="SMART" id="SM00360">
    <property type="entry name" value="RRM"/>
    <property type="match status" value="1"/>
</dbReference>
<dbReference type="SUPFAM" id="SSF54928">
    <property type="entry name" value="RNA-binding domain, RBD"/>
    <property type="match status" value="1"/>
</dbReference>
<organism evidence="4 5">
    <name type="scientific">Gymnopilus dilepis</name>
    <dbReference type="NCBI Taxonomy" id="231916"/>
    <lineage>
        <taxon>Eukaryota</taxon>
        <taxon>Fungi</taxon>
        <taxon>Dikarya</taxon>
        <taxon>Basidiomycota</taxon>
        <taxon>Agaricomycotina</taxon>
        <taxon>Agaricomycetes</taxon>
        <taxon>Agaricomycetidae</taxon>
        <taxon>Agaricales</taxon>
        <taxon>Agaricineae</taxon>
        <taxon>Hymenogastraceae</taxon>
        <taxon>Gymnopilus</taxon>
    </lineage>
</organism>
<gene>
    <name evidence="4" type="ORF">CVT26_013106</name>
</gene>
<dbReference type="InterPro" id="IPR035979">
    <property type="entry name" value="RBD_domain_sf"/>
</dbReference>
<dbReference type="GO" id="GO:0003723">
    <property type="term" value="F:RNA binding"/>
    <property type="evidence" value="ECO:0007669"/>
    <property type="project" value="UniProtKB-UniRule"/>
</dbReference>
<keyword evidence="1" id="KW-0694">RNA-binding</keyword>
<dbReference type="InterPro" id="IPR050441">
    <property type="entry name" value="RBM"/>
</dbReference>
<reference evidence="4 5" key="1">
    <citation type="journal article" date="2018" name="Evol. Lett.">
        <title>Horizontal gene cluster transfer increased hallucinogenic mushroom diversity.</title>
        <authorList>
            <person name="Reynolds H.T."/>
            <person name="Vijayakumar V."/>
            <person name="Gluck-Thaler E."/>
            <person name="Korotkin H.B."/>
            <person name="Matheny P.B."/>
            <person name="Slot J.C."/>
        </authorList>
    </citation>
    <scope>NUCLEOTIDE SEQUENCE [LARGE SCALE GENOMIC DNA]</scope>
    <source>
        <strain evidence="4 5">SRW20</strain>
    </source>
</reference>
<feature type="region of interest" description="Disordered" evidence="2">
    <location>
        <begin position="158"/>
        <end position="192"/>
    </location>
</feature>
<feature type="compositionally biased region" description="Basic residues" evidence="2">
    <location>
        <begin position="60"/>
        <end position="74"/>
    </location>
</feature>
<dbReference type="OrthoDB" id="439808at2759"/>
<evidence type="ECO:0000256" key="1">
    <source>
        <dbReference type="PROSITE-ProRule" id="PRU00176"/>
    </source>
</evidence>
<protein>
    <recommendedName>
        <fullName evidence="3">RRM domain-containing protein</fullName>
    </recommendedName>
</protein>
<dbReference type="AlphaFoldDB" id="A0A409YFA6"/>
<feature type="region of interest" description="Disordered" evidence="2">
    <location>
        <begin position="208"/>
        <end position="295"/>
    </location>
</feature>
<evidence type="ECO:0000259" key="3">
    <source>
        <dbReference type="PROSITE" id="PS50102"/>
    </source>
</evidence>
<dbReference type="CDD" id="cd12363">
    <property type="entry name" value="RRM_TRA2"/>
    <property type="match status" value="1"/>
</dbReference>
<accession>A0A409YFA6</accession>
<feature type="non-terminal residue" evidence="4">
    <location>
        <position position="1"/>
    </location>
</feature>
<feature type="compositionally biased region" description="Basic and acidic residues" evidence="2">
    <location>
        <begin position="178"/>
        <end position="192"/>
    </location>
</feature>
<dbReference type="FunCoup" id="A0A409YFA6">
    <property type="interactions" value="491"/>
</dbReference>
<dbReference type="PANTHER" id="PTHR48034">
    <property type="entry name" value="TRANSFORMER-2 SEX-DETERMINING PROTEIN-RELATED"/>
    <property type="match status" value="1"/>
</dbReference>
<feature type="compositionally biased region" description="Basic and acidic residues" evidence="2">
    <location>
        <begin position="208"/>
        <end position="240"/>
    </location>
</feature>
<proteinExistence type="predicted"/>
<evidence type="ECO:0000313" key="4">
    <source>
        <dbReference type="EMBL" id="PPR01665.1"/>
    </source>
</evidence>
<feature type="region of interest" description="Disordered" evidence="2">
    <location>
        <begin position="1"/>
        <end position="83"/>
    </location>
</feature>
<dbReference type="EMBL" id="NHYE01000915">
    <property type="protein sequence ID" value="PPR01665.1"/>
    <property type="molecule type" value="Genomic_DNA"/>
</dbReference>
<dbReference type="STRING" id="231916.A0A409YFA6"/>